<name>A0A2I2GI12_9EURO</name>
<dbReference type="VEuPathDB" id="FungiDB:P170DRAFT_472394"/>
<feature type="compositionally biased region" description="Basic and acidic residues" evidence="1">
    <location>
        <begin position="13"/>
        <end position="22"/>
    </location>
</feature>
<evidence type="ECO:0000313" key="3">
    <source>
        <dbReference type="Proteomes" id="UP000234275"/>
    </source>
</evidence>
<evidence type="ECO:0000256" key="1">
    <source>
        <dbReference type="SAM" id="MobiDB-lite"/>
    </source>
</evidence>
<evidence type="ECO:0000313" key="2">
    <source>
        <dbReference type="EMBL" id="PLB52504.1"/>
    </source>
</evidence>
<dbReference type="Proteomes" id="UP000234275">
    <property type="component" value="Unassembled WGS sequence"/>
</dbReference>
<sequence>MDSTHSPSLSETDQPRLTERKRSSMTSVSTQPKIEVPVWFSVFIGNPYPTAPRFRHARFDAKISKDMFAFHNNNLISSTDRGQEIFNLRAIVSLSLTFTDEMLHCIKESCIIYNSRPTESLELHRLMSTIASHTECIKRKDEINWSIGSFTSDRPYVCSLAMPICSAEGKCHRIATERAQKYIEGITDGVILPQPLGSKITTQSIEEKSDQPFESRTQSSDSVRPNQNVELIMASPEFSPPDSPLKEGLHNIGTTVFVGRPSFQMQQLTTAVFPDITSKTSFTVSNFGAQCVPMRKLIMKFCRFVNGTWKYSEMNAALGLDSDAHTFELGVPICETKGICEQFARVSAREFLKLLAPSGLSLPFPEPAQSLVEKIAPEFLIWGSQENNDHPAHCNLSVNNLRLWYEMCYLNHGVKRESCEEPGQHEEENQVEVGTEKSENDDSMVWVFDLAYHSHPLDENEEIMEAKNLDPVIAEYRNKEIFQPLLTLDFWLLYEAIGSRGIIEDTQISEGEGDYDDGYECANEREFEGELGSEYDDDDEGG</sequence>
<proteinExistence type="predicted"/>
<keyword evidence="3" id="KW-1185">Reference proteome</keyword>
<feature type="region of interest" description="Disordered" evidence="1">
    <location>
        <begin position="1"/>
        <end position="29"/>
    </location>
</feature>
<comment type="caution">
    <text evidence="2">The sequence shown here is derived from an EMBL/GenBank/DDBJ whole genome shotgun (WGS) entry which is preliminary data.</text>
</comment>
<gene>
    <name evidence="2" type="ORF">P170DRAFT_472394</name>
</gene>
<reference evidence="2 3" key="1">
    <citation type="submission" date="2016-12" db="EMBL/GenBank/DDBJ databases">
        <title>The genomes of Aspergillus section Nigri reveals drivers in fungal speciation.</title>
        <authorList>
            <consortium name="DOE Joint Genome Institute"/>
            <person name="Vesth T.C."/>
            <person name="Nybo J."/>
            <person name="Theobald S."/>
            <person name="Brandl J."/>
            <person name="Frisvad J.C."/>
            <person name="Nielsen K.F."/>
            <person name="Lyhne E.K."/>
            <person name="Kogle M.E."/>
            <person name="Kuo A."/>
            <person name="Riley R."/>
            <person name="Clum A."/>
            <person name="Nolan M."/>
            <person name="Lipzen A."/>
            <person name="Salamov A."/>
            <person name="Henrissat B."/>
            <person name="Wiebenga A."/>
            <person name="De Vries R.P."/>
            <person name="Grigoriev I.V."/>
            <person name="Mortensen U.H."/>
            <person name="Andersen M.R."/>
            <person name="Baker S.E."/>
        </authorList>
    </citation>
    <scope>NUCLEOTIDE SEQUENCE [LARGE SCALE GENOMIC DNA]</scope>
    <source>
        <strain evidence="2 3">IBT 23096</strain>
    </source>
</reference>
<dbReference type="EMBL" id="MSFO01000002">
    <property type="protein sequence ID" value="PLB52504.1"/>
    <property type="molecule type" value="Genomic_DNA"/>
</dbReference>
<feature type="region of interest" description="Disordered" evidence="1">
    <location>
        <begin position="204"/>
        <end position="224"/>
    </location>
</feature>
<protein>
    <submittedName>
        <fullName evidence="2">Uncharacterized protein</fullName>
    </submittedName>
</protein>
<feature type="compositionally biased region" description="Polar residues" evidence="1">
    <location>
        <begin position="214"/>
        <end position="224"/>
    </location>
</feature>
<accession>A0A2I2GI12</accession>
<feature type="compositionally biased region" description="Polar residues" evidence="1">
    <location>
        <begin position="1"/>
        <end position="12"/>
    </location>
</feature>
<dbReference type="GeneID" id="36560643"/>
<organism evidence="2 3">
    <name type="scientific">Aspergillus steynii IBT 23096</name>
    <dbReference type="NCBI Taxonomy" id="1392250"/>
    <lineage>
        <taxon>Eukaryota</taxon>
        <taxon>Fungi</taxon>
        <taxon>Dikarya</taxon>
        <taxon>Ascomycota</taxon>
        <taxon>Pezizomycotina</taxon>
        <taxon>Eurotiomycetes</taxon>
        <taxon>Eurotiomycetidae</taxon>
        <taxon>Eurotiales</taxon>
        <taxon>Aspergillaceae</taxon>
        <taxon>Aspergillus</taxon>
        <taxon>Aspergillus subgen. Circumdati</taxon>
    </lineage>
</organism>
<dbReference type="AlphaFoldDB" id="A0A2I2GI12"/>
<dbReference type="RefSeq" id="XP_024707806.1">
    <property type="nucleotide sequence ID" value="XM_024852945.1"/>
</dbReference>
<dbReference type="OrthoDB" id="4186247at2759"/>